<feature type="domain" description="HTH lacI-type" evidence="4">
    <location>
        <begin position="14"/>
        <end position="63"/>
    </location>
</feature>
<keyword evidence="1" id="KW-0805">Transcription regulation</keyword>
<dbReference type="SUPFAM" id="SSF47413">
    <property type="entry name" value="lambda repressor-like DNA-binding domains"/>
    <property type="match status" value="1"/>
</dbReference>
<keyword evidence="3" id="KW-0804">Transcription</keyword>
<dbReference type="InterPro" id="IPR028082">
    <property type="entry name" value="Peripla_BP_I"/>
</dbReference>
<dbReference type="Gene3D" id="1.10.260.40">
    <property type="entry name" value="lambda repressor-like DNA-binding domains"/>
    <property type="match status" value="1"/>
</dbReference>
<dbReference type="InterPro" id="IPR010982">
    <property type="entry name" value="Lambda_DNA-bd_dom_sf"/>
</dbReference>
<dbReference type="SUPFAM" id="SSF53822">
    <property type="entry name" value="Periplasmic binding protein-like I"/>
    <property type="match status" value="1"/>
</dbReference>
<evidence type="ECO:0000256" key="1">
    <source>
        <dbReference type="ARBA" id="ARBA00023015"/>
    </source>
</evidence>
<evidence type="ECO:0000313" key="5">
    <source>
        <dbReference type="EMBL" id="WWR48062.1"/>
    </source>
</evidence>
<reference evidence="5 6" key="1">
    <citation type="submission" date="2023-10" db="EMBL/GenBank/DDBJ databases">
        <title>Roseovarius strain S88 nov., isolated from a marine algae.</title>
        <authorList>
            <person name="Lee M.W."/>
            <person name="Lee J.K."/>
            <person name="Kim J.M."/>
            <person name="Choi D.G."/>
            <person name="Baek J.H."/>
            <person name="Bayburt H."/>
            <person name="Jung J.J."/>
            <person name="Han D.M."/>
            <person name="Jeon C.O."/>
        </authorList>
    </citation>
    <scope>NUCLEOTIDE SEQUENCE [LARGE SCALE GENOMIC DNA]</scope>
    <source>
        <strain evidence="5 6">S88</strain>
    </source>
</reference>
<dbReference type="RefSeq" id="WP_338550886.1">
    <property type="nucleotide sequence ID" value="NZ_CP146069.1"/>
</dbReference>
<sequence length="344" mass="37403">MTDKNIKKADIIAVAKAARVSPSTVSRSFNHPELVKANTRKKIDAAVRRLGYIRNRAAQTIHGIRSGTIGLIVPTIDHAIFAELVQSFSDAVEDLGFTILLASHGYSLDREYALTRKMLEHRVDGMALIGIEHSEDTYGLLDQQSMPSVLLWNYSDEAPFTCVGSDNFEAGKLIGTHVAGLGHRDIATLFPPLAGNDRAQLRFDGVRHALNAHGVRIRDDWIFETPYSVAEAKMAVETLIKADKQPTAVICGNDVLAWGAIYGLMKNGLSVPDDLTVTGIGDFKGSKEFEPGLTTVRIPARQIGAQGAKRIVEAIVSDAPVSFGDRIAPELIVRATSAIRDIEH</sequence>
<dbReference type="Pfam" id="PF13377">
    <property type="entry name" value="Peripla_BP_3"/>
    <property type="match status" value="1"/>
</dbReference>
<evidence type="ECO:0000259" key="4">
    <source>
        <dbReference type="PROSITE" id="PS50932"/>
    </source>
</evidence>
<proteinExistence type="predicted"/>
<dbReference type="InterPro" id="IPR046335">
    <property type="entry name" value="LacI/GalR-like_sensor"/>
</dbReference>
<name>A0ABZ2HNX8_9RHOB</name>
<dbReference type="SMART" id="SM00354">
    <property type="entry name" value="HTH_LACI"/>
    <property type="match status" value="1"/>
</dbReference>
<dbReference type="CDD" id="cd06273">
    <property type="entry name" value="PBP1_LacI-like"/>
    <property type="match status" value="1"/>
</dbReference>
<dbReference type="GO" id="GO:0003677">
    <property type="term" value="F:DNA binding"/>
    <property type="evidence" value="ECO:0007669"/>
    <property type="project" value="UniProtKB-KW"/>
</dbReference>
<protein>
    <submittedName>
        <fullName evidence="5">LacI family DNA-binding transcriptional regulator</fullName>
    </submittedName>
</protein>
<organism evidence="5 6">
    <name type="scientific">Roseovarius phycicola</name>
    <dbReference type="NCBI Taxonomy" id="3080976"/>
    <lineage>
        <taxon>Bacteria</taxon>
        <taxon>Pseudomonadati</taxon>
        <taxon>Pseudomonadota</taxon>
        <taxon>Alphaproteobacteria</taxon>
        <taxon>Rhodobacterales</taxon>
        <taxon>Roseobacteraceae</taxon>
        <taxon>Roseovarius</taxon>
    </lineage>
</organism>
<accession>A0ABZ2HNX8</accession>
<keyword evidence="2 5" id="KW-0238">DNA-binding</keyword>
<gene>
    <name evidence="5" type="ORF">RZ517_07810</name>
</gene>
<evidence type="ECO:0000256" key="2">
    <source>
        <dbReference type="ARBA" id="ARBA00023125"/>
    </source>
</evidence>
<keyword evidence="6" id="KW-1185">Reference proteome</keyword>
<dbReference type="Gene3D" id="3.40.50.2300">
    <property type="match status" value="2"/>
</dbReference>
<dbReference type="InterPro" id="IPR000843">
    <property type="entry name" value="HTH_LacI"/>
</dbReference>
<dbReference type="PANTHER" id="PTHR30146">
    <property type="entry name" value="LACI-RELATED TRANSCRIPTIONAL REPRESSOR"/>
    <property type="match status" value="1"/>
</dbReference>
<dbReference type="PANTHER" id="PTHR30146:SF138">
    <property type="entry name" value="TRANSCRIPTIONAL REGULATORY PROTEIN"/>
    <property type="match status" value="1"/>
</dbReference>
<dbReference type="Proteomes" id="UP001364156">
    <property type="component" value="Chromosome"/>
</dbReference>
<dbReference type="EMBL" id="CP146069">
    <property type="protein sequence ID" value="WWR48062.1"/>
    <property type="molecule type" value="Genomic_DNA"/>
</dbReference>
<dbReference type="CDD" id="cd01392">
    <property type="entry name" value="HTH_LacI"/>
    <property type="match status" value="1"/>
</dbReference>
<evidence type="ECO:0000313" key="6">
    <source>
        <dbReference type="Proteomes" id="UP001364156"/>
    </source>
</evidence>
<dbReference type="PROSITE" id="PS50932">
    <property type="entry name" value="HTH_LACI_2"/>
    <property type="match status" value="1"/>
</dbReference>
<dbReference type="Pfam" id="PF00356">
    <property type="entry name" value="LacI"/>
    <property type="match status" value="1"/>
</dbReference>
<evidence type="ECO:0000256" key="3">
    <source>
        <dbReference type="ARBA" id="ARBA00023163"/>
    </source>
</evidence>